<organism evidence="2 3">
    <name type="scientific">Panagrellus redivivus</name>
    <name type="common">Microworm</name>
    <dbReference type="NCBI Taxonomy" id="6233"/>
    <lineage>
        <taxon>Eukaryota</taxon>
        <taxon>Metazoa</taxon>
        <taxon>Ecdysozoa</taxon>
        <taxon>Nematoda</taxon>
        <taxon>Chromadorea</taxon>
        <taxon>Rhabditida</taxon>
        <taxon>Tylenchina</taxon>
        <taxon>Panagrolaimomorpha</taxon>
        <taxon>Panagrolaimoidea</taxon>
        <taxon>Panagrolaimidae</taxon>
        <taxon>Panagrellus</taxon>
    </lineage>
</organism>
<reference evidence="3" key="2">
    <citation type="submission" date="2020-10" db="UniProtKB">
        <authorList>
            <consortium name="WormBaseParasite"/>
        </authorList>
    </citation>
    <scope>IDENTIFICATION</scope>
</reference>
<proteinExistence type="predicted"/>
<dbReference type="AlphaFoldDB" id="A0A7E4ZYT1"/>
<evidence type="ECO:0000313" key="3">
    <source>
        <dbReference type="WBParaSite" id="Pan_g359.t1"/>
    </source>
</evidence>
<name>A0A7E4ZYT1_PANRE</name>
<accession>A0A7E4ZYT1</accession>
<keyword evidence="2" id="KW-1185">Reference proteome</keyword>
<dbReference type="WBParaSite" id="Pan_g359.t1">
    <property type="protein sequence ID" value="Pan_g359.t1"/>
    <property type="gene ID" value="Pan_g359"/>
</dbReference>
<evidence type="ECO:0000256" key="1">
    <source>
        <dbReference type="SAM" id="MobiDB-lite"/>
    </source>
</evidence>
<sequence>MTPTNKLNAWRMNTTNALRNLQAKAVEAQAGFLSEIEATSLISSIQQHFQRLQNIAGEEQLRIFALPLEEQAAALLHWNNLMVEPLRLKSLLSVIEHSLHHVVEHSSNNSVGSSHSVSHSIATGHSSQSTMVTARSATSSLVTGRSPTPAMSDASYHTVRTDLTQSEISSTRTDVTQPDNSPARSNFEQFRISITNPFHPQYDEFNSSFQQLS</sequence>
<protein>
    <submittedName>
        <fullName evidence="3">Uncharacterized protein</fullName>
    </submittedName>
</protein>
<feature type="region of interest" description="Disordered" evidence="1">
    <location>
        <begin position="107"/>
        <end position="130"/>
    </location>
</feature>
<dbReference type="Proteomes" id="UP000492821">
    <property type="component" value="Unassembled WGS sequence"/>
</dbReference>
<reference evidence="2" key="1">
    <citation type="journal article" date="2013" name="Genetics">
        <title>The draft genome and transcriptome of Panagrellus redivivus are shaped by the harsh demands of a free-living lifestyle.</title>
        <authorList>
            <person name="Srinivasan J."/>
            <person name="Dillman A.R."/>
            <person name="Macchietto M.G."/>
            <person name="Heikkinen L."/>
            <person name="Lakso M."/>
            <person name="Fracchia K.M."/>
            <person name="Antoshechkin I."/>
            <person name="Mortazavi A."/>
            <person name="Wong G."/>
            <person name="Sternberg P.W."/>
        </authorList>
    </citation>
    <scope>NUCLEOTIDE SEQUENCE [LARGE SCALE GENOMIC DNA]</scope>
    <source>
        <strain evidence="2">MT8872</strain>
    </source>
</reference>
<feature type="compositionally biased region" description="Low complexity" evidence="1">
    <location>
        <begin position="107"/>
        <end position="121"/>
    </location>
</feature>
<evidence type="ECO:0000313" key="2">
    <source>
        <dbReference type="Proteomes" id="UP000492821"/>
    </source>
</evidence>
<feature type="region of interest" description="Disordered" evidence="1">
    <location>
        <begin position="164"/>
        <end position="184"/>
    </location>
</feature>